<organism evidence="1 2">
    <name type="scientific">Rhizodiscina lignyota</name>
    <dbReference type="NCBI Taxonomy" id="1504668"/>
    <lineage>
        <taxon>Eukaryota</taxon>
        <taxon>Fungi</taxon>
        <taxon>Dikarya</taxon>
        <taxon>Ascomycota</taxon>
        <taxon>Pezizomycotina</taxon>
        <taxon>Dothideomycetes</taxon>
        <taxon>Pleosporomycetidae</taxon>
        <taxon>Aulographales</taxon>
        <taxon>Rhizodiscinaceae</taxon>
        <taxon>Rhizodiscina</taxon>
    </lineage>
</organism>
<protein>
    <submittedName>
        <fullName evidence="1">Uncharacterized protein</fullName>
    </submittedName>
</protein>
<reference evidence="1" key="1">
    <citation type="journal article" date="2020" name="Stud. Mycol.">
        <title>101 Dothideomycetes genomes: a test case for predicting lifestyles and emergence of pathogens.</title>
        <authorList>
            <person name="Haridas S."/>
            <person name="Albert R."/>
            <person name="Binder M."/>
            <person name="Bloem J."/>
            <person name="Labutti K."/>
            <person name="Salamov A."/>
            <person name="Andreopoulos B."/>
            <person name="Baker S."/>
            <person name="Barry K."/>
            <person name="Bills G."/>
            <person name="Bluhm B."/>
            <person name="Cannon C."/>
            <person name="Castanera R."/>
            <person name="Culley D."/>
            <person name="Daum C."/>
            <person name="Ezra D."/>
            <person name="Gonzalez J."/>
            <person name="Henrissat B."/>
            <person name="Kuo A."/>
            <person name="Liang C."/>
            <person name="Lipzen A."/>
            <person name="Lutzoni F."/>
            <person name="Magnuson J."/>
            <person name="Mondo S."/>
            <person name="Nolan M."/>
            <person name="Ohm R."/>
            <person name="Pangilinan J."/>
            <person name="Park H.-J."/>
            <person name="Ramirez L."/>
            <person name="Alfaro M."/>
            <person name="Sun H."/>
            <person name="Tritt A."/>
            <person name="Yoshinaga Y."/>
            <person name="Zwiers L.-H."/>
            <person name="Turgeon B."/>
            <person name="Goodwin S."/>
            <person name="Spatafora J."/>
            <person name="Crous P."/>
            <person name="Grigoriev I."/>
        </authorList>
    </citation>
    <scope>NUCLEOTIDE SEQUENCE</scope>
    <source>
        <strain evidence="1">CBS 133067</strain>
    </source>
</reference>
<accession>A0A9P4IB62</accession>
<evidence type="ECO:0000313" key="2">
    <source>
        <dbReference type="Proteomes" id="UP000799772"/>
    </source>
</evidence>
<name>A0A9P4IB62_9PEZI</name>
<keyword evidence="2" id="KW-1185">Reference proteome</keyword>
<comment type="caution">
    <text evidence="1">The sequence shown here is derived from an EMBL/GenBank/DDBJ whole genome shotgun (WGS) entry which is preliminary data.</text>
</comment>
<dbReference type="AlphaFoldDB" id="A0A9P4IB62"/>
<proteinExistence type="predicted"/>
<dbReference type="EMBL" id="ML978131">
    <property type="protein sequence ID" value="KAF2095704.1"/>
    <property type="molecule type" value="Genomic_DNA"/>
</dbReference>
<sequence>MASEKDRDLRRLIKKFRITFKPPSHAELPSRHKNTFNQIRLIRGIRFNGYSAGDVIRNEEPWTAQTKRRAEWLSTRAATLFNQQRNEAGWRFDLENDVLHMFMVEVACPHCRARIWRSQIEAAIEANDTVTRDLQARRESRMSCTCPPEIRAGDTSYDLGMNPLFDNRAEEMVMYDPLVSQHDVPRRPDRVVGLKKTRAFANLLDASSSSDIRSTPFVESQDPLLFPFLVLEAKREKSSEGFEEIQTQTAFPIRELLSLQENIRVTSSQETHSTAPLVWFIASKGDNWRVYSCYTTDESPNSYEIVQLWSGSLMEKDDSLQLLLIIDYIADWARDVYRPGILRQLKSFTTGTPYDLASVSVESEILSRRGQIAHWIPAPPTVMETLEPLEDFDWVQAPIPHESVLAIPIPNTQRGSLQSASIFESRIFGLRLTEDNYEKILQFAGGLAREHDKSRRAARDIVNFISTWDELIAISEADLDYLEDSWAGDVHAEGRASTASRTVTFYVLIEYSTFITSTWETVKEISYVAVSKEALELLFKKAEFQKPPETLDSMHRKARPCSHQVWRATVECLRLGSPWQHFSAAVTCALLTLYSLPDRKRLDHSPPTEALGFGYLRRSQLRAFIDKIHKFGEAQRAPKSFLIPTRMNSLEKANLGIRFERFKRKRDIIPKPEDLTFRRVSRRKQVTSLQQEHTVQLCERCRHVSQKYEQDYTFCRDDESRISGYGMVLLETLDLTSTPYNNHDICLFVFDAASEIDNNFALAVVVEDLLQSSHMFHTIRHPLPRRFYSQRVVLGDTVWNLPPPYRSVTKKQRLDCYNWILELQGLTIPDPPEGAKEMDYWSNLQLLLHCMIHGSSYEDAYTKVSDVVKDKKPGWHRSSYYSEGKRILKGSDVPPELRWRVGSMPRSYTRGSRTALIRYEETLVLPW</sequence>
<gene>
    <name evidence="1" type="ORF">NA57DRAFT_79416</name>
</gene>
<dbReference type="OrthoDB" id="3538597at2759"/>
<dbReference type="Proteomes" id="UP000799772">
    <property type="component" value="Unassembled WGS sequence"/>
</dbReference>
<evidence type="ECO:0000313" key="1">
    <source>
        <dbReference type="EMBL" id="KAF2095704.1"/>
    </source>
</evidence>